<proteinExistence type="predicted"/>
<reference evidence="1 2" key="1">
    <citation type="submission" date="2015-05" db="EMBL/GenBank/DDBJ databases">
        <authorList>
            <person name="Tang B."/>
            <person name="Yu Y."/>
        </authorList>
    </citation>
    <scope>NUCLEOTIDE SEQUENCE [LARGE SCALE GENOMIC DNA]</scope>
    <source>
        <strain evidence="1 2">DSM 7029</strain>
    </source>
</reference>
<dbReference type="PATRIC" id="fig|413882.6.peg.5503"/>
<organism evidence="1 2">
    <name type="scientific">Caldimonas brevitalea</name>
    <dbReference type="NCBI Taxonomy" id="413882"/>
    <lineage>
        <taxon>Bacteria</taxon>
        <taxon>Pseudomonadati</taxon>
        <taxon>Pseudomonadota</taxon>
        <taxon>Betaproteobacteria</taxon>
        <taxon>Burkholderiales</taxon>
        <taxon>Sphaerotilaceae</taxon>
        <taxon>Caldimonas</taxon>
    </lineage>
</organism>
<accession>A0A0G3BV92</accession>
<evidence type="ECO:0000313" key="2">
    <source>
        <dbReference type="Proteomes" id="UP000035352"/>
    </source>
</evidence>
<dbReference type="AlphaFoldDB" id="A0A0G3BV92"/>
<dbReference type="Proteomes" id="UP000035352">
    <property type="component" value="Chromosome"/>
</dbReference>
<dbReference type="InterPro" id="IPR029068">
    <property type="entry name" value="Glyas_Bleomycin-R_OHBP_Dase"/>
</dbReference>
<dbReference type="Gene3D" id="3.10.180.10">
    <property type="entry name" value="2,3-Dihydroxybiphenyl 1,2-Dioxygenase, domain 1"/>
    <property type="match status" value="1"/>
</dbReference>
<evidence type="ECO:0000313" key="1">
    <source>
        <dbReference type="EMBL" id="AKJ31953.1"/>
    </source>
</evidence>
<dbReference type="KEGG" id="pbh:AAW51_5262"/>
<keyword evidence="2" id="KW-1185">Reference proteome</keyword>
<protein>
    <submittedName>
        <fullName evidence="1">Glyoxalase</fullName>
    </submittedName>
</protein>
<dbReference type="SUPFAM" id="SSF54593">
    <property type="entry name" value="Glyoxalase/Bleomycin resistance protein/Dihydroxybiphenyl dioxygenase"/>
    <property type="match status" value="1"/>
</dbReference>
<name>A0A0G3BV92_9BURK</name>
<dbReference type="STRING" id="413882.AAW51_5262"/>
<sequence>MSPEAVLDFYHALGFETTYRMTQPYLYMVFKLGGFQLHFGRAPKGLDPHEEHSGCCLVIVDAVASYHRSFSGALRARYGKVPSRGLPRITRFRTGQSRFTVIDPSGNSLIFIQRDEPAHLDYGGSDTLTGLAKAIDNARILCNFRNDDRAAAKVLDTALRKHWGEASVQDKVRALAARVDIAIAMEDVQQCRQLHGRLQEIDLLDEVREKLRAELEILDGLTQWLSKAAAG</sequence>
<dbReference type="EMBL" id="CP011371">
    <property type="protein sequence ID" value="AKJ31953.1"/>
    <property type="molecule type" value="Genomic_DNA"/>
</dbReference>
<gene>
    <name evidence="1" type="ORF">AAW51_5262</name>
</gene>